<evidence type="ECO:0000259" key="3">
    <source>
        <dbReference type="Pfam" id="PF03629"/>
    </source>
</evidence>
<sequence length="685" mass="73080">MVRHGRRVSAGVIVGALVLGVPPVVAGEAGGCAAQADAEGMGRAVALDLPVAGQGWRDVAPPATVDERAALGPVDRVGYCLELVRDGRTEWVWTSFEATGKPSDLALPTRTGDLTREDARGLTVRSNVAGVAAVTEGRGWLEMWPNGYETRATRQLPGRYVGDAYSADAAYDADDNPNNVSFGSFQVHEVTADAATPVLAVNRWATRDAAIDVGIGANPTGNPDWTFAGNAGAYQRRTLTTYGRRAAVTLDEAPATRQLLPRDTRRQPWVTTRVAGTVAAGVRDVRLDVTRDGETERRALPLSAGRFATEVRIPAALTETDLVLTAEVAGRRRVIRTIEDVVAGDVIVVHGQSNAEARRWGRTAHQLDSPFVRSFGTNWLYPDVSAADRTWYTGVADTGMISGAVGQWGMQLAHRIMAERGVPVAVVQGSHGGRPISWFLRDAADPASVQTNYGRLLSRLRDGGLADRVSAIFWSHGESDNDNAPVHRAGATNVITGLRTDLSDAGAVPPLYLMQVRNSPCGNSETIALREEQRRLAADLGVSLFSQNSLDAAVGCHWDFVDGYQRLGDLAWEAVRADVYRVGPPDGATPPRPLEVRVSGERELTVRLADRGPLQVDAGAERDFRVGGEPVVTSVRRVAPDRLVLTTSVAVSPGDAVAYVAHLGAGPWITNRAGAGLVAFEMVAG</sequence>
<dbReference type="Pfam" id="PF03629">
    <property type="entry name" value="SASA"/>
    <property type="match status" value="1"/>
</dbReference>
<keyword evidence="1" id="KW-0378">Hydrolase</keyword>
<name>A0A6G7Y4I8_9ACTN</name>
<dbReference type="AlphaFoldDB" id="A0A6G7Y4I8"/>
<evidence type="ECO:0000256" key="2">
    <source>
        <dbReference type="SAM" id="SignalP"/>
    </source>
</evidence>
<organism evidence="4 5">
    <name type="scientific">Propioniciclava coleopterorum</name>
    <dbReference type="NCBI Taxonomy" id="2714937"/>
    <lineage>
        <taxon>Bacteria</taxon>
        <taxon>Bacillati</taxon>
        <taxon>Actinomycetota</taxon>
        <taxon>Actinomycetes</taxon>
        <taxon>Propionibacteriales</taxon>
        <taxon>Propionibacteriaceae</taxon>
        <taxon>Propioniciclava</taxon>
    </lineage>
</organism>
<evidence type="ECO:0000313" key="4">
    <source>
        <dbReference type="EMBL" id="QIK71541.1"/>
    </source>
</evidence>
<reference evidence="4 5" key="1">
    <citation type="submission" date="2020-03" db="EMBL/GenBank/DDBJ databases">
        <title>Propioniciclava sp. nov., isolated from Hydrophilus acuminatus.</title>
        <authorList>
            <person name="Hyun D.-W."/>
            <person name="Bae J.-W."/>
        </authorList>
    </citation>
    <scope>NUCLEOTIDE SEQUENCE [LARGE SCALE GENOMIC DNA]</scope>
    <source>
        <strain evidence="4 5">HDW11</strain>
    </source>
</reference>
<dbReference type="InterPro" id="IPR005181">
    <property type="entry name" value="SASA"/>
</dbReference>
<dbReference type="SUPFAM" id="SSF52266">
    <property type="entry name" value="SGNH hydrolase"/>
    <property type="match status" value="1"/>
</dbReference>
<feature type="chain" id="PRO_5026276043" evidence="2">
    <location>
        <begin position="27"/>
        <end position="685"/>
    </location>
</feature>
<dbReference type="EMBL" id="CP049865">
    <property type="protein sequence ID" value="QIK71541.1"/>
    <property type="molecule type" value="Genomic_DNA"/>
</dbReference>
<dbReference type="GO" id="GO:0016787">
    <property type="term" value="F:hydrolase activity"/>
    <property type="evidence" value="ECO:0007669"/>
    <property type="project" value="UniProtKB-KW"/>
</dbReference>
<dbReference type="Gene3D" id="3.40.50.1110">
    <property type="entry name" value="SGNH hydrolase"/>
    <property type="match status" value="1"/>
</dbReference>
<evidence type="ECO:0000313" key="5">
    <source>
        <dbReference type="Proteomes" id="UP000501058"/>
    </source>
</evidence>
<keyword evidence="2" id="KW-0732">Signal</keyword>
<feature type="domain" description="Sialate O-acetylesterase" evidence="3">
    <location>
        <begin position="405"/>
        <end position="505"/>
    </location>
</feature>
<dbReference type="KEGG" id="prv:G7070_03705"/>
<accession>A0A6G7Y4I8</accession>
<dbReference type="RefSeq" id="WP_166232045.1">
    <property type="nucleotide sequence ID" value="NZ_CP049865.1"/>
</dbReference>
<gene>
    <name evidence="4" type="ORF">G7070_03705</name>
</gene>
<dbReference type="InterPro" id="IPR036514">
    <property type="entry name" value="SGNH_hydro_sf"/>
</dbReference>
<protein>
    <submittedName>
        <fullName evidence="4">Sialate O-acetylesterase</fullName>
    </submittedName>
</protein>
<feature type="signal peptide" evidence="2">
    <location>
        <begin position="1"/>
        <end position="26"/>
    </location>
</feature>
<evidence type="ECO:0000256" key="1">
    <source>
        <dbReference type="ARBA" id="ARBA00022801"/>
    </source>
</evidence>
<proteinExistence type="predicted"/>
<dbReference type="Proteomes" id="UP000501058">
    <property type="component" value="Chromosome"/>
</dbReference>
<keyword evidence="5" id="KW-1185">Reference proteome</keyword>